<evidence type="ECO:0000256" key="1">
    <source>
        <dbReference type="ARBA" id="ARBA00004651"/>
    </source>
</evidence>
<reference evidence="9 10" key="1">
    <citation type="submission" date="2019-07" db="EMBL/GenBank/DDBJ databases">
        <title>Whole genome shotgun sequence of Kocuria turfanensis NBRC 107627.</title>
        <authorList>
            <person name="Hosoyama A."/>
            <person name="Uohara A."/>
            <person name="Ohji S."/>
            <person name="Ichikawa N."/>
        </authorList>
    </citation>
    <scope>NUCLEOTIDE SEQUENCE [LARGE SCALE GENOMIC DNA]</scope>
    <source>
        <strain evidence="9 10">NBRC 107627</strain>
    </source>
</reference>
<evidence type="ECO:0008006" key="11">
    <source>
        <dbReference type="Google" id="ProtNLM"/>
    </source>
</evidence>
<keyword evidence="7" id="KW-0460">Magnesium</keyword>
<evidence type="ECO:0000313" key="9">
    <source>
        <dbReference type="EMBL" id="GEO94067.1"/>
    </source>
</evidence>
<dbReference type="AlphaFoldDB" id="A0A512I8S8"/>
<dbReference type="EMBL" id="BJZS01000005">
    <property type="protein sequence ID" value="GEO94067.1"/>
    <property type="molecule type" value="Genomic_DNA"/>
</dbReference>
<keyword evidence="7" id="KW-0479">Metal-binding</keyword>
<dbReference type="InterPro" id="IPR000715">
    <property type="entry name" value="Glycosyl_transferase_4"/>
</dbReference>
<evidence type="ECO:0000256" key="7">
    <source>
        <dbReference type="PIRSR" id="PIRSR600715-1"/>
    </source>
</evidence>
<dbReference type="RefSeq" id="WP_232319390.1">
    <property type="nucleotide sequence ID" value="NZ_BJZS01000005.1"/>
</dbReference>
<keyword evidence="5 8" id="KW-1133">Transmembrane helix</keyword>
<dbReference type="STRING" id="388357.GCA_001580365_00898"/>
<dbReference type="Pfam" id="PF00953">
    <property type="entry name" value="Glycos_transf_4"/>
    <property type="match status" value="1"/>
</dbReference>
<dbReference type="GO" id="GO:0044038">
    <property type="term" value="P:cell wall macromolecule biosynthetic process"/>
    <property type="evidence" value="ECO:0007669"/>
    <property type="project" value="TreeGrafter"/>
</dbReference>
<name>A0A512I8S8_9MICC</name>
<organism evidence="9 10">
    <name type="scientific">Kocuria turfanensis</name>
    <dbReference type="NCBI Taxonomy" id="388357"/>
    <lineage>
        <taxon>Bacteria</taxon>
        <taxon>Bacillati</taxon>
        <taxon>Actinomycetota</taxon>
        <taxon>Actinomycetes</taxon>
        <taxon>Micrococcales</taxon>
        <taxon>Micrococcaceae</taxon>
        <taxon>Kocuria</taxon>
    </lineage>
</organism>
<evidence type="ECO:0000256" key="8">
    <source>
        <dbReference type="SAM" id="Phobius"/>
    </source>
</evidence>
<feature type="transmembrane region" description="Helical" evidence="8">
    <location>
        <begin position="80"/>
        <end position="102"/>
    </location>
</feature>
<feature type="transmembrane region" description="Helical" evidence="8">
    <location>
        <begin position="35"/>
        <end position="59"/>
    </location>
</feature>
<evidence type="ECO:0000313" key="10">
    <source>
        <dbReference type="Proteomes" id="UP000321103"/>
    </source>
</evidence>
<gene>
    <name evidence="9" type="ORF">KTU01_01900</name>
</gene>
<dbReference type="CDD" id="cd06854">
    <property type="entry name" value="GT_WbpL_WbcO_like"/>
    <property type="match status" value="1"/>
</dbReference>
<comment type="caution">
    <text evidence="9">The sequence shown here is derived from an EMBL/GenBank/DDBJ whole genome shotgun (WGS) entry which is preliminary data.</text>
</comment>
<evidence type="ECO:0000256" key="5">
    <source>
        <dbReference type="ARBA" id="ARBA00022989"/>
    </source>
</evidence>
<evidence type="ECO:0000256" key="2">
    <source>
        <dbReference type="ARBA" id="ARBA00022475"/>
    </source>
</evidence>
<accession>A0A512I8S8</accession>
<dbReference type="PANTHER" id="PTHR22926">
    <property type="entry name" value="PHOSPHO-N-ACETYLMURAMOYL-PENTAPEPTIDE-TRANSFERASE"/>
    <property type="match status" value="1"/>
</dbReference>
<evidence type="ECO:0000256" key="3">
    <source>
        <dbReference type="ARBA" id="ARBA00022679"/>
    </source>
</evidence>
<dbReference type="Proteomes" id="UP000321103">
    <property type="component" value="Unassembled WGS sequence"/>
</dbReference>
<comment type="subcellular location">
    <subcellularLocation>
        <location evidence="1">Cell membrane</location>
        <topology evidence="1">Multi-pass membrane protein</topology>
    </subcellularLocation>
</comment>
<feature type="transmembrane region" description="Helical" evidence="8">
    <location>
        <begin position="238"/>
        <end position="257"/>
    </location>
</feature>
<dbReference type="GO" id="GO:0046872">
    <property type="term" value="F:metal ion binding"/>
    <property type="evidence" value="ECO:0007669"/>
    <property type="project" value="UniProtKB-KW"/>
</dbReference>
<dbReference type="PANTHER" id="PTHR22926:SF3">
    <property type="entry name" value="UNDECAPRENYL-PHOSPHATE ALPHA-N-ACETYLGLUCOSAMINYL 1-PHOSPHATE TRANSFERASE"/>
    <property type="match status" value="1"/>
</dbReference>
<dbReference type="GO" id="GO:0071555">
    <property type="term" value="P:cell wall organization"/>
    <property type="evidence" value="ECO:0007669"/>
    <property type="project" value="TreeGrafter"/>
</dbReference>
<keyword evidence="4 8" id="KW-0812">Transmembrane</keyword>
<feature type="transmembrane region" description="Helical" evidence="8">
    <location>
        <begin position="108"/>
        <end position="125"/>
    </location>
</feature>
<dbReference type="GO" id="GO:0005886">
    <property type="term" value="C:plasma membrane"/>
    <property type="evidence" value="ECO:0007669"/>
    <property type="project" value="UniProtKB-SubCell"/>
</dbReference>
<feature type="binding site" evidence="7">
    <location>
        <position position="237"/>
    </location>
    <ligand>
        <name>Mg(2+)</name>
        <dbReference type="ChEBI" id="CHEBI:18420"/>
    </ligand>
</feature>
<dbReference type="GO" id="GO:0016780">
    <property type="term" value="F:phosphotransferase activity, for other substituted phosphate groups"/>
    <property type="evidence" value="ECO:0007669"/>
    <property type="project" value="InterPro"/>
</dbReference>
<feature type="transmembrane region" description="Helical" evidence="8">
    <location>
        <begin position="336"/>
        <end position="354"/>
    </location>
</feature>
<feature type="transmembrane region" description="Helical" evidence="8">
    <location>
        <begin position="304"/>
        <end position="330"/>
    </location>
</feature>
<keyword evidence="6 8" id="KW-0472">Membrane</keyword>
<feature type="binding site" evidence="7">
    <location>
        <position position="177"/>
    </location>
    <ligand>
        <name>Mg(2+)</name>
        <dbReference type="ChEBI" id="CHEBI:18420"/>
    </ligand>
</feature>
<sequence length="371" mass="38101">MSAAVPLPVLWPAGLDLTDPGAAPDPEELRRLGELALTVGAPALVLSLVLPLVVKPLLARWGVLDVPNERSSHQRTVVRGMGLAVAVAVLLAYGGALLAGAVEVDRSVALVVLAVAGLCAALGWVEDYRGVSVRGRLAAQLGIGLAATGVLVAVLGTSVWWLPVGTLAIAAYVNMANFMDGINGISGLHGLAAGLLYAWAGASNDLTWMVAAGLAVAGGFAGFLPWNLGRGTVFLGDVGSYLLGGSLAGIAVAAFLSGVYVEYLLPPLAVYVADTAVTLLRRVRAGEDWSRPHRSHVYQRLTDAGLSHVGSSLVVTAVTVLVSVVSVLGLRTGPTATVLAGAFVLAVLGLYLVLPELLARRGARRRTGAPR</sequence>
<protein>
    <recommendedName>
        <fullName evidence="11">UDP-phosphate glycosyltransferase</fullName>
    </recommendedName>
</protein>
<keyword evidence="3" id="KW-0808">Transferase</keyword>
<keyword evidence="10" id="KW-1185">Reference proteome</keyword>
<comment type="cofactor">
    <cofactor evidence="7">
        <name>Mg(2+)</name>
        <dbReference type="ChEBI" id="CHEBI:18420"/>
    </cofactor>
</comment>
<dbReference type="GO" id="GO:0009103">
    <property type="term" value="P:lipopolysaccharide biosynthetic process"/>
    <property type="evidence" value="ECO:0007669"/>
    <property type="project" value="TreeGrafter"/>
</dbReference>
<feature type="transmembrane region" description="Helical" evidence="8">
    <location>
        <begin position="137"/>
        <end position="154"/>
    </location>
</feature>
<feature type="transmembrane region" description="Helical" evidence="8">
    <location>
        <begin position="206"/>
        <end position="226"/>
    </location>
</feature>
<evidence type="ECO:0000256" key="6">
    <source>
        <dbReference type="ARBA" id="ARBA00023136"/>
    </source>
</evidence>
<keyword evidence="2" id="KW-1003">Cell membrane</keyword>
<evidence type="ECO:0000256" key="4">
    <source>
        <dbReference type="ARBA" id="ARBA00022692"/>
    </source>
</evidence>
<proteinExistence type="predicted"/>
<feature type="transmembrane region" description="Helical" evidence="8">
    <location>
        <begin position="182"/>
        <end position="200"/>
    </location>
</feature>